<evidence type="ECO:0000313" key="1">
    <source>
        <dbReference type="EMBL" id="KAL2505314.1"/>
    </source>
</evidence>
<gene>
    <name evidence="1" type="ORF">Adt_20935</name>
</gene>
<proteinExistence type="predicted"/>
<comment type="caution">
    <text evidence="1">The sequence shown here is derived from an EMBL/GenBank/DDBJ whole genome shotgun (WGS) entry which is preliminary data.</text>
</comment>
<protein>
    <submittedName>
        <fullName evidence="1">Uncharacterized protein</fullName>
    </submittedName>
</protein>
<organism evidence="1 2">
    <name type="scientific">Abeliophyllum distichum</name>
    <dbReference type="NCBI Taxonomy" id="126358"/>
    <lineage>
        <taxon>Eukaryota</taxon>
        <taxon>Viridiplantae</taxon>
        <taxon>Streptophyta</taxon>
        <taxon>Embryophyta</taxon>
        <taxon>Tracheophyta</taxon>
        <taxon>Spermatophyta</taxon>
        <taxon>Magnoliopsida</taxon>
        <taxon>eudicotyledons</taxon>
        <taxon>Gunneridae</taxon>
        <taxon>Pentapetalae</taxon>
        <taxon>asterids</taxon>
        <taxon>lamiids</taxon>
        <taxon>Lamiales</taxon>
        <taxon>Oleaceae</taxon>
        <taxon>Forsythieae</taxon>
        <taxon>Abeliophyllum</taxon>
    </lineage>
</organism>
<dbReference type="Proteomes" id="UP001604336">
    <property type="component" value="Unassembled WGS sequence"/>
</dbReference>
<reference evidence="2" key="1">
    <citation type="submission" date="2024-07" db="EMBL/GenBank/DDBJ databases">
        <title>Two chromosome-level genome assemblies of Korean endemic species Abeliophyllum distichum and Forsythia ovata (Oleaceae).</title>
        <authorList>
            <person name="Jang H."/>
        </authorList>
    </citation>
    <scope>NUCLEOTIDE SEQUENCE [LARGE SCALE GENOMIC DNA]</scope>
</reference>
<name>A0ABD1SXW4_9LAMI</name>
<dbReference type="AlphaFoldDB" id="A0ABD1SXW4"/>
<accession>A0ABD1SXW4</accession>
<evidence type="ECO:0000313" key="2">
    <source>
        <dbReference type="Proteomes" id="UP001604336"/>
    </source>
</evidence>
<sequence>MAPNMQAKTIRDLQLAVEKMRRALAAQTAPLVSQLLMAPQAPEVPQAPQAPPVHHAASAMLVIEQFFRYQPLTFDGENDPLTAEEWLQTFEKKFRHIACPEN</sequence>
<dbReference type="EMBL" id="JBFOLK010000006">
    <property type="protein sequence ID" value="KAL2505314.1"/>
    <property type="molecule type" value="Genomic_DNA"/>
</dbReference>
<keyword evidence="2" id="KW-1185">Reference proteome</keyword>